<protein>
    <recommendedName>
        <fullName evidence="1">MAGE domain-containing protein</fullName>
    </recommendedName>
</protein>
<organism evidence="2 3">
    <name type="scientific">Gopherus evgoodei</name>
    <name type="common">Goodes thornscrub tortoise</name>
    <dbReference type="NCBI Taxonomy" id="1825980"/>
    <lineage>
        <taxon>Eukaryota</taxon>
        <taxon>Metazoa</taxon>
        <taxon>Chordata</taxon>
        <taxon>Craniata</taxon>
        <taxon>Vertebrata</taxon>
        <taxon>Euteleostomi</taxon>
        <taxon>Archelosauria</taxon>
        <taxon>Testudinata</taxon>
        <taxon>Testudines</taxon>
        <taxon>Cryptodira</taxon>
        <taxon>Durocryptodira</taxon>
        <taxon>Testudinoidea</taxon>
        <taxon>Testudinidae</taxon>
        <taxon>Gopherus</taxon>
    </lineage>
</organism>
<dbReference type="FunFam" id="1.10.10.1210:FF:000001">
    <property type="entry name" value="melanoma-associated antigen D1"/>
    <property type="match status" value="1"/>
</dbReference>
<dbReference type="InterPro" id="IPR002190">
    <property type="entry name" value="MHD_dom"/>
</dbReference>
<name>A0A8C4WSY0_9SAUR</name>
<dbReference type="PANTHER" id="PTHR11736">
    <property type="entry name" value="MELANOMA-ASSOCIATED ANTIGEN MAGE ANTIGEN"/>
    <property type="match status" value="1"/>
</dbReference>
<dbReference type="GO" id="GO:0005634">
    <property type="term" value="C:nucleus"/>
    <property type="evidence" value="ECO:0007669"/>
    <property type="project" value="TreeGrafter"/>
</dbReference>
<sequence>MIAHFLFMKGNAAKESAVWELLRRLRKLVTEESVHQTYLEYNRIPHTIPPEFEFWWGARASKETSKMQILHFVTKIQNKDPREPETTGWDFVTAPGCVHEGLDFLAQS</sequence>
<dbReference type="AlphaFoldDB" id="A0A8C4WSY0"/>
<reference evidence="2" key="2">
    <citation type="submission" date="2025-09" db="UniProtKB">
        <authorList>
            <consortium name="Ensembl"/>
        </authorList>
    </citation>
    <scope>IDENTIFICATION</scope>
</reference>
<dbReference type="GeneTree" id="ENSGT00940000163627"/>
<dbReference type="PROSITE" id="PS50838">
    <property type="entry name" value="MAGE"/>
    <property type="match status" value="1"/>
</dbReference>
<dbReference type="Gene3D" id="1.10.10.1210">
    <property type="entry name" value="MAGE homology domain, winged helix WH2 motif"/>
    <property type="match status" value="1"/>
</dbReference>
<keyword evidence="3" id="KW-1185">Reference proteome</keyword>
<dbReference type="InterPro" id="IPR041899">
    <property type="entry name" value="MAGE_WH2"/>
</dbReference>
<accession>A0A8C4WSY0</accession>
<reference evidence="2" key="1">
    <citation type="submission" date="2025-08" db="UniProtKB">
        <authorList>
            <consortium name="Ensembl"/>
        </authorList>
    </citation>
    <scope>IDENTIFICATION</scope>
</reference>
<dbReference type="OrthoDB" id="205198at2759"/>
<dbReference type="InterPro" id="IPR037445">
    <property type="entry name" value="MAGE"/>
</dbReference>
<evidence type="ECO:0000259" key="1">
    <source>
        <dbReference type="PROSITE" id="PS50838"/>
    </source>
</evidence>
<evidence type="ECO:0000313" key="2">
    <source>
        <dbReference type="Ensembl" id="ENSGEVP00005019978.1"/>
    </source>
</evidence>
<proteinExistence type="predicted"/>
<evidence type="ECO:0000313" key="3">
    <source>
        <dbReference type="Proteomes" id="UP000694390"/>
    </source>
</evidence>
<dbReference type="Proteomes" id="UP000694390">
    <property type="component" value="Unassembled WGS sequence"/>
</dbReference>
<dbReference type="PANTHER" id="PTHR11736:SF14">
    <property type="entry name" value="NSE3 HOMOLOG, SMC5-SMC6 COMPLEX COMPONENT"/>
    <property type="match status" value="1"/>
</dbReference>
<dbReference type="Ensembl" id="ENSGEVT00005020987.1">
    <property type="protein sequence ID" value="ENSGEVP00005019978.1"/>
    <property type="gene ID" value="ENSGEVG00005014176.1"/>
</dbReference>
<feature type="domain" description="MAGE" evidence="1">
    <location>
        <begin position="1"/>
        <end position="83"/>
    </location>
</feature>